<dbReference type="Gene3D" id="2.40.160.10">
    <property type="entry name" value="Porin"/>
    <property type="match status" value="1"/>
</dbReference>
<protein>
    <recommendedName>
        <fullName evidence="4">Porin domain-containing protein</fullName>
    </recommendedName>
</protein>
<proteinExistence type="predicted"/>
<evidence type="ECO:0000313" key="3">
    <source>
        <dbReference type="Proteomes" id="UP000250163"/>
    </source>
</evidence>
<keyword evidence="1" id="KW-0732">Signal</keyword>
<dbReference type="OrthoDB" id="197869at2"/>
<evidence type="ECO:0008006" key="4">
    <source>
        <dbReference type="Google" id="ProtNLM"/>
    </source>
</evidence>
<sequence>MKKAFIMLPLAVACASQFVMAATTDSQRLAQLEQQLAILQEASAYDSLSDRMSINGFFTGKVGVASNDAGYNGYDKDADFSEGSKLGLQGTFALTEQTNIVAQLVARGNDDWSTEMEWAFLSHDFDNGFTARFGRLRVPLYMYSDYLEVGYAQPWASPPSELYSIVPLTSFDGVDVIYDFDMSDVAVTLQASYGHADRDTGEKLGEVDYKDILGASASFSYENWVFRTTYYQTTLDTTKDGQIPQFFNDEQSYFAGVGLSYDDGSLLAIAEFAVSDVEGNYADTESGYITLGYRISDFTPYVTYAFLETTDDSERNPAYKPSFDWKRNAYSIGTRYDISSNLALKADVTYATDFGDTSGGLEPNLDGVQNQINDDTLVYTLSFDAVF</sequence>
<dbReference type="EMBL" id="LS483250">
    <property type="protein sequence ID" value="SQD79907.1"/>
    <property type="molecule type" value="Genomic_DNA"/>
</dbReference>
<dbReference type="InterPro" id="IPR023614">
    <property type="entry name" value="Porin_dom_sf"/>
</dbReference>
<dbReference type="KEGG" id="mya:MORIYA_3452"/>
<reference evidence="3" key="1">
    <citation type="submission" date="2018-05" db="EMBL/GenBank/DDBJ databases">
        <authorList>
            <person name="Cea G.-C."/>
            <person name="William W."/>
        </authorList>
    </citation>
    <scope>NUCLEOTIDE SEQUENCE [LARGE SCALE GENOMIC DNA]</scope>
    <source>
        <strain evidence="3">DB21MT 5</strain>
    </source>
</reference>
<name>A0A330LSH1_9GAMM</name>
<feature type="signal peptide" evidence="1">
    <location>
        <begin position="1"/>
        <end position="21"/>
    </location>
</feature>
<accession>A0A330LSH1</accession>
<keyword evidence="3" id="KW-1185">Reference proteome</keyword>
<evidence type="ECO:0000313" key="2">
    <source>
        <dbReference type="EMBL" id="SQD79907.1"/>
    </source>
</evidence>
<feature type="chain" id="PRO_5016349231" description="Porin domain-containing protein" evidence="1">
    <location>
        <begin position="22"/>
        <end position="387"/>
    </location>
</feature>
<dbReference type="AlphaFoldDB" id="A0A330LSH1"/>
<organism evidence="2 3">
    <name type="scientific">Moritella yayanosii</name>
    <dbReference type="NCBI Taxonomy" id="69539"/>
    <lineage>
        <taxon>Bacteria</taxon>
        <taxon>Pseudomonadati</taxon>
        <taxon>Pseudomonadota</taxon>
        <taxon>Gammaproteobacteria</taxon>
        <taxon>Alteromonadales</taxon>
        <taxon>Moritellaceae</taxon>
        <taxon>Moritella</taxon>
    </lineage>
</organism>
<dbReference type="SUPFAM" id="SSF56935">
    <property type="entry name" value="Porins"/>
    <property type="match status" value="1"/>
</dbReference>
<gene>
    <name evidence="2" type="ORF">MORIYA_3452</name>
</gene>
<dbReference type="RefSeq" id="WP_112716883.1">
    <property type="nucleotide sequence ID" value="NZ_LS483250.1"/>
</dbReference>
<dbReference type="Proteomes" id="UP000250163">
    <property type="component" value="Chromosome MORIYA"/>
</dbReference>
<evidence type="ECO:0000256" key="1">
    <source>
        <dbReference type="SAM" id="SignalP"/>
    </source>
</evidence>